<reference evidence="1" key="1">
    <citation type="journal article" date="2020" name="Stud. Mycol.">
        <title>101 Dothideomycetes genomes: a test case for predicting lifestyles and emergence of pathogens.</title>
        <authorList>
            <person name="Haridas S."/>
            <person name="Albert R."/>
            <person name="Binder M."/>
            <person name="Bloem J."/>
            <person name="Labutti K."/>
            <person name="Salamov A."/>
            <person name="Andreopoulos B."/>
            <person name="Baker S."/>
            <person name="Barry K."/>
            <person name="Bills G."/>
            <person name="Bluhm B."/>
            <person name="Cannon C."/>
            <person name="Castanera R."/>
            <person name="Culley D."/>
            <person name="Daum C."/>
            <person name="Ezra D."/>
            <person name="Gonzalez J."/>
            <person name="Henrissat B."/>
            <person name="Kuo A."/>
            <person name="Liang C."/>
            <person name="Lipzen A."/>
            <person name="Lutzoni F."/>
            <person name="Magnuson J."/>
            <person name="Mondo S."/>
            <person name="Nolan M."/>
            <person name="Ohm R."/>
            <person name="Pangilinan J."/>
            <person name="Park H.-J."/>
            <person name="Ramirez L."/>
            <person name="Alfaro M."/>
            <person name="Sun H."/>
            <person name="Tritt A."/>
            <person name="Yoshinaga Y."/>
            <person name="Zwiers L.-H."/>
            <person name="Turgeon B."/>
            <person name="Goodwin S."/>
            <person name="Spatafora J."/>
            <person name="Crous P."/>
            <person name="Grigoriev I."/>
        </authorList>
    </citation>
    <scope>NUCLEOTIDE SEQUENCE</scope>
    <source>
        <strain evidence="1">CBS 130266</strain>
    </source>
</reference>
<keyword evidence="2" id="KW-1185">Reference proteome</keyword>
<evidence type="ECO:0000313" key="2">
    <source>
        <dbReference type="Proteomes" id="UP000800235"/>
    </source>
</evidence>
<gene>
    <name evidence="1" type="ORF">EJ08DRAFT_259592</name>
</gene>
<evidence type="ECO:0008006" key="3">
    <source>
        <dbReference type="Google" id="ProtNLM"/>
    </source>
</evidence>
<evidence type="ECO:0000313" key="1">
    <source>
        <dbReference type="EMBL" id="KAF2430053.1"/>
    </source>
</evidence>
<protein>
    <recommendedName>
        <fullName evidence="3">Fungal N-terminal domain-containing protein</fullName>
    </recommendedName>
</protein>
<proteinExistence type="predicted"/>
<organism evidence="1 2">
    <name type="scientific">Tothia fuscella</name>
    <dbReference type="NCBI Taxonomy" id="1048955"/>
    <lineage>
        <taxon>Eukaryota</taxon>
        <taxon>Fungi</taxon>
        <taxon>Dikarya</taxon>
        <taxon>Ascomycota</taxon>
        <taxon>Pezizomycotina</taxon>
        <taxon>Dothideomycetes</taxon>
        <taxon>Pleosporomycetidae</taxon>
        <taxon>Venturiales</taxon>
        <taxon>Cylindrosympodiaceae</taxon>
        <taxon>Tothia</taxon>
    </lineage>
</organism>
<dbReference type="AlphaFoldDB" id="A0A9P4NRE7"/>
<dbReference type="Proteomes" id="UP000800235">
    <property type="component" value="Unassembled WGS sequence"/>
</dbReference>
<dbReference type="OrthoDB" id="5365701at2759"/>
<dbReference type="EMBL" id="MU007042">
    <property type="protein sequence ID" value="KAF2430053.1"/>
    <property type="molecule type" value="Genomic_DNA"/>
</dbReference>
<sequence length="230" mass="25272">MDPLSVTVSVATFLANCLTTVKTLSNLSSKYQHALTTITSIVSETTILGAYLAHVQQLLLINAPGVSDQGAPGVELRRTFDVALTACLITFSCMEEEVRSLATRAGNSSDPGWKNTSRAVWKEGVMNELLNQVQEQQRTMALLVQTLQMQSLSASNLFLSGNRKLLQEMVIRSHSFRSSSFKELQVPESIFDGRPSYLDGSSTVGSAEFDFDDDVVNSTVYRRAMSFKQS</sequence>
<accession>A0A9P4NRE7</accession>
<comment type="caution">
    <text evidence="1">The sequence shown here is derived from an EMBL/GenBank/DDBJ whole genome shotgun (WGS) entry which is preliminary data.</text>
</comment>
<name>A0A9P4NRE7_9PEZI</name>